<accession>A0AAE7E8Q1</accession>
<feature type="binding site" evidence="4">
    <location>
        <position position="162"/>
    </location>
    <ligand>
        <name>molybdate</name>
        <dbReference type="ChEBI" id="CHEBI:36264"/>
    </ligand>
</feature>
<dbReference type="InterPro" id="IPR005950">
    <property type="entry name" value="ModA"/>
</dbReference>
<evidence type="ECO:0000256" key="3">
    <source>
        <dbReference type="ARBA" id="ARBA00022729"/>
    </source>
</evidence>
<feature type="signal peptide" evidence="5">
    <location>
        <begin position="1"/>
        <end position="24"/>
    </location>
</feature>
<dbReference type="GO" id="GO:0015689">
    <property type="term" value="P:molybdate ion transport"/>
    <property type="evidence" value="ECO:0007669"/>
    <property type="project" value="InterPro"/>
</dbReference>
<dbReference type="Pfam" id="PF13531">
    <property type="entry name" value="SBP_bac_11"/>
    <property type="match status" value="1"/>
</dbReference>
<evidence type="ECO:0000313" key="7">
    <source>
        <dbReference type="Proteomes" id="UP000509722"/>
    </source>
</evidence>
<dbReference type="RefSeq" id="WP_018712579.1">
    <property type="nucleotide sequence ID" value="NZ_CP053832.1"/>
</dbReference>
<evidence type="ECO:0000256" key="5">
    <source>
        <dbReference type="SAM" id="SignalP"/>
    </source>
</evidence>
<dbReference type="AlphaFoldDB" id="A0AAE7E8Q1"/>
<dbReference type="PIRSF" id="PIRSF004846">
    <property type="entry name" value="ModA"/>
    <property type="match status" value="1"/>
</dbReference>
<sequence length="247" mass="27103">MKKFLALAFSICVLSAAEIKIAAAANIGYVFEELKTEFLKDRKGDNVVADLGSSGQLSAKIQAGADYAIFMAANMKFANDLNEKGFSASGQAVPYTRGVLVAFSDKKRDLSDVMNLLKDKSIEKISVGNKKTAPYGIAAKEAFENARIYNDIEKKLVYAQSISGVMPHVISGAADIGFIPKSGLVGKDEYKKDENFVEVDRALYTPLDQGMILLKGHESDKLAKEFFEFIQSDRAKAIFAEFGYEYE</sequence>
<proteinExistence type="inferred from homology"/>
<comment type="similarity">
    <text evidence="1">Belongs to the bacterial solute-binding protein ModA family.</text>
</comment>
<feature type="binding site" evidence="4">
    <location>
        <position position="54"/>
    </location>
    <ligand>
        <name>molybdate</name>
        <dbReference type="ChEBI" id="CHEBI:36264"/>
    </ligand>
</feature>
<evidence type="ECO:0000256" key="2">
    <source>
        <dbReference type="ARBA" id="ARBA00022723"/>
    </source>
</evidence>
<dbReference type="NCBIfam" id="TIGR01256">
    <property type="entry name" value="modA"/>
    <property type="match status" value="1"/>
</dbReference>
<dbReference type="GO" id="GO:0046872">
    <property type="term" value="F:metal ion binding"/>
    <property type="evidence" value="ECO:0007669"/>
    <property type="project" value="UniProtKB-KW"/>
</dbReference>
<reference evidence="6 7" key="1">
    <citation type="submission" date="2020-05" db="EMBL/GenBank/DDBJ databases">
        <title>Complete genome sequencing of Campylobacter and Arcobacter type strains.</title>
        <authorList>
            <person name="Miller W.G."/>
            <person name="Yee E."/>
        </authorList>
    </citation>
    <scope>NUCLEOTIDE SEQUENCE [LARGE SCALE GENOMIC DNA]</scope>
    <source>
        <strain evidence="6 7">LMG 6451</strain>
    </source>
</reference>
<dbReference type="EMBL" id="CP053832">
    <property type="protein sequence ID" value="QKF83706.1"/>
    <property type="molecule type" value="Genomic_DNA"/>
</dbReference>
<evidence type="ECO:0000313" key="6">
    <source>
        <dbReference type="EMBL" id="QKF83706.1"/>
    </source>
</evidence>
<keyword evidence="4" id="KW-0500">Molybdenum</keyword>
<evidence type="ECO:0000256" key="1">
    <source>
        <dbReference type="ARBA" id="ARBA00009175"/>
    </source>
</evidence>
<evidence type="ECO:0000256" key="4">
    <source>
        <dbReference type="PIRSR" id="PIRSR004846-1"/>
    </source>
</evidence>
<dbReference type="PANTHER" id="PTHR30632:SF14">
    <property type="entry name" value="TUNGSTATE_MOLYBDATE_CHROMATE-BINDING PROTEIN MODA"/>
    <property type="match status" value="1"/>
</dbReference>
<dbReference type="Proteomes" id="UP000509722">
    <property type="component" value="Chromosome"/>
</dbReference>
<dbReference type="GO" id="GO:0030973">
    <property type="term" value="F:molybdate ion binding"/>
    <property type="evidence" value="ECO:0007669"/>
    <property type="project" value="TreeGrafter"/>
</dbReference>
<dbReference type="SUPFAM" id="SSF53850">
    <property type="entry name" value="Periplasmic binding protein-like II"/>
    <property type="match status" value="1"/>
</dbReference>
<dbReference type="GeneID" id="77175087"/>
<keyword evidence="3 5" id="KW-0732">Signal</keyword>
<gene>
    <name evidence="6" type="primary">modA</name>
    <name evidence="6" type="ORF">CURT_0176</name>
</gene>
<keyword evidence="2 4" id="KW-0479">Metal-binding</keyword>
<dbReference type="InterPro" id="IPR050682">
    <property type="entry name" value="ModA/WtpA"/>
</dbReference>
<dbReference type="PANTHER" id="PTHR30632">
    <property type="entry name" value="MOLYBDATE-BINDING PERIPLASMIC PROTEIN"/>
    <property type="match status" value="1"/>
</dbReference>
<feature type="chain" id="PRO_5042243317" evidence="5">
    <location>
        <begin position="25"/>
        <end position="247"/>
    </location>
</feature>
<protein>
    <submittedName>
        <fullName evidence="6">Molybdenum ABC transporter ModABC, periplasmic molybdate-binding protein</fullName>
    </submittedName>
</protein>
<name>A0AAE7E8Q1_9BACT</name>
<organism evidence="6 7">
    <name type="scientific">Campylobacter ureolyticus</name>
    <dbReference type="NCBI Taxonomy" id="827"/>
    <lineage>
        <taxon>Bacteria</taxon>
        <taxon>Pseudomonadati</taxon>
        <taxon>Campylobacterota</taxon>
        <taxon>Epsilonproteobacteria</taxon>
        <taxon>Campylobacterales</taxon>
        <taxon>Campylobacteraceae</taxon>
        <taxon>Campylobacter</taxon>
    </lineage>
</organism>
<dbReference type="Gene3D" id="3.40.190.10">
    <property type="entry name" value="Periplasmic binding protein-like II"/>
    <property type="match status" value="2"/>
</dbReference>